<dbReference type="GO" id="GO:0016042">
    <property type="term" value="P:lipid catabolic process"/>
    <property type="evidence" value="ECO:0007669"/>
    <property type="project" value="UniProtKB-KW"/>
</dbReference>
<dbReference type="InterPro" id="IPR051058">
    <property type="entry name" value="GDSL_Est/Lipase"/>
</dbReference>
<dbReference type="GO" id="GO:0016788">
    <property type="term" value="F:hydrolase activity, acting on ester bonds"/>
    <property type="evidence" value="ECO:0007669"/>
    <property type="project" value="InterPro"/>
</dbReference>
<evidence type="ECO:0000256" key="2">
    <source>
        <dbReference type="ARBA" id="ARBA00022801"/>
    </source>
</evidence>
<gene>
    <name evidence="7" type="ORF">MERR_LOCUS13080</name>
</gene>
<evidence type="ECO:0000256" key="3">
    <source>
        <dbReference type="ARBA" id="ARBA00022963"/>
    </source>
</evidence>
<dbReference type="SUPFAM" id="SSF52266">
    <property type="entry name" value="SGNH hydrolase"/>
    <property type="match status" value="1"/>
</dbReference>
<dbReference type="PANTHER" id="PTHR45648:SF106">
    <property type="entry name" value="ANTHER-SPECIFIC PROLINE-RICH PROTEIN APG"/>
    <property type="match status" value="1"/>
</dbReference>
<dbReference type="OrthoDB" id="1600564at2759"/>
<comment type="caution">
    <text evidence="7">The sequence shown here is derived from an EMBL/GenBank/DDBJ whole genome shotgun (WGS) entry which is preliminary data.</text>
</comment>
<dbReference type="InterPro" id="IPR036514">
    <property type="entry name" value="SGNH_hydro_sf"/>
</dbReference>
<evidence type="ECO:0008006" key="9">
    <source>
        <dbReference type="Google" id="ProtNLM"/>
    </source>
</evidence>
<dbReference type="AlphaFoldDB" id="A0A6D2IIT7"/>
<accession>A0A6D2IIT7</accession>
<dbReference type="Gene3D" id="3.40.50.1110">
    <property type="entry name" value="SGNH hydrolase"/>
    <property type="match status" value="1"/>
</dbReference>
<feature type="region of interest" description="Disordered" evidence="5">
    <location>
        <begin position="36"/>
        <end position="101"/>
    </location>
</feature>
<dbReference type="CDD" id="cd01837">
    <property type="entry name" value="SGNH_plant_lipase_like"/>
    <property type="match status" value="1"/>
</dbReference>
<evidence type="ECO:0000256" key="4">
    <source>
        <dbReference type="ARBA" id="ARBA00023098"/>
    </source>
</evidence>
<dbReference type="InterPro" id="IPR035669">
    <property type="entry name" value="SGNH_plant_lipase-like"/>
</dbReference>
<evidence type="ECO:0000256" key="1">
    <source>
        <dbReference type="ARBA" id="ARBA00008668"/>
    </source>
</evidence>
<evidence type="ECO:0000313" key="7">
    <source>
        <dbReference type="EMBL" id="CAA7025845.1"/>
    </source>
</evidence>
<proteinExistence type="inferred from homology"/>
<reference evidence="7" key="1">
    <citation type="submission" date="2020-01" db="EMBL/GenBank/DDBJ databases">
        <authorList>
            <person name="Mishra B."/>
        </authorList>
    </citation>
    <scope>NUCLEOTIDE SEQUENCE [LARGE SCALE GENOMIC DNA]</scope>
</reference>
<name>A0A6D2IIT7_9BRAS</name>
<keyword evidence="4" id="KW-0443">Lipid metabolism</keyword>
<keyword evidence="2" id="KW-0378">Hydrolase</keyword>
<organism evidence="7 8">
    <name type="scientific">Microthlaspi erraticum</name>
    <dbReference type="NCBI Taxonomy" id="1685480"/>
    <lineage>
        <taxon>Eukaryota</taxon>
        <taxon>Viridiplantae</taxon>
        <taxon>Streptophyta</taxon>
        <taxon>Embryophyta</taxon>
        <taxon>Tracheophyta</taxon>
        <taxon>Spermatophyta</taxon>
        <taxon>Magnoliopsida</taxon>
        <taxon>eudicotyledons</taxon>
        <taxon>Gunneridae</taxon>
        <taxon>Pentapetalae</taxon>
        <taxon>rosids</taxon>
        <taxon>malvids</taxon>
        <taxon>Brassicales</taxon>
        <taxon>Brassicaceae</taxon>
        <taxon>Coluteocarpeae</taxon>
        <taxon>Microthlaspi</taxon>
    </lineage>
</organism>
<dbReference type="Pfam" id="PF00657">
    <property type="entry name" value="Lipase_GDSL"/>
    <property type="match status" value="1"/>
</dbReference>
<keyword evidence="8" id="KW-1185">Reference proteome</keyword>
<evidence type="ECO:0000256" key="6">
    <source>
        <dbReference type="SAM" id="SignalP"/>
    </source>
</evidence>
<dbReference type="EMBL" id="CACVBM020001045">
    <property type="protein sequence ID" value="CAA7025845.1"/>
    <property type="molecule type" value="Genomic_DNA"/>
</dbReference>
<feature type="chain" id="PRO_5025459506" description="SGNH hydrolase-type esterase domain-containing protein" evidence="6">
    <location>
        <begin position="30"/>
        <end position="447"/>
    </location>
</feature>
<keyword evidence="6" id="KW-0732">Signal</keyword>
<dbReference type="Proteomes" id="UP000467841">
    <property type="component" value="Unassembled WGS sequence"/>
</dbReference>
<comment type="similarity">
    <text evidence="1">Belongs to the 'GDSL' lipolytic enzyme family.</text>
</comment>
<keyword evidence="3" id="KW-0442">Lipid degradation</keyword>
<dbReference type="PANTHER" id="PTHR45648">
    <property type="entry name" value="GDSL LIPASE/ACYLHYDROLASE FAMILY PROTEIN (AFU_ORTHOLOGUE AFUA_4G14700)"/>
    <property type="match status" value="1"/>
</dbReference>
<feature type="signal peptide" evidence="6">
    <location>
        <begin position="1"/>
        <end position="29"/>
    </location>
</feature>
<evidence type="ECO:0000313" key="8">
    <source>
        <dbReference type="Proteomes" id="UP000467841"/>
    </source>
</evidence>
<dbReference type="InterPro" id="IPR001087">
    <property type="entry name" value="GDSL"/>
</dbReference>
<protein>
    <recommendedName>
        <fullName evidence="9">SGNH hydrolase-type esterase domain-containing protein</fullName>
    </recommendedName>
</protein>
<sequence length="447" mass="47805">MPMNHTPFLAIFLLFLGLLRFDSFPGLEAAPGNLTSIPGSPGNLTSTPGSPGNLTSTPGSLGNLTSTPGSPGNLTSTPGSPGNLTSTPRSPGNLTLTPGSPGNLTSVPGLYVFGDSLVDVGNNNHLLISIARANYARNGVDFPGKKATGRFCNGKNAADFLAEKFGLPLLPPYLSLRDIVTRKRKKNAPVPGVNFASGGAGIFNSTDGKHKQAIPLSQQVNDWLSIQEEIYQLGGPSGAQIHLSKSLFIVVIGSNDLFDFVGSSKLKKNNDPQQYTLAMAVKLKEQLKRIHNSGARKFLILGVAQIGCTPGKRNKKSILHECSEEANMMASLYNEALTKMLQQLKQEIGNTMSYTYFDLFKAIQDIINNPTSYGFADVTSACCGNGKLNGQHPCLPLAKLCPDRSKYLFWDMFGHPTEAAAWTVVDLMLAPNSQYSSPLTLTQLVSS</sequence>
<evidence type="ECO:0000256" key="5">
    <source>
        <dbReference type="SAM" id="MobiDB-lite"/>
    </source>
</evidence>